<evidence type="ECO:0000256" key="1">
    <source>
        <dbReference type="SAM" id="MobiDB-lite"/>
    </source>
</evidence>
<reference evidence="2" key="1">
    <citation type="submission" date="2020-04" db="EMBL/GenBank/DDBJ databases">
        <authorList>
            <person name="Alioto T."/>
            <person name="Alioto T."/>
            <person name="Gomez Garrido J."/>
        </authorList>
    </citation>
    <scope>NUCLEOTIDE SEQUENCE</scope>
    <source>
        <strain evidence="2">A484AB</strain>
    </source>
</reference>
<keyword evidence="3" id="KW-1185">Reference proteome</keyword>
<organism evidence="2 3">
    <name type="scientific">Paramuricea clavata</name>
    <name type="common">Red gorgonian</name>
    <name type="synonym">Violescent sea-whip</name>
    <dbReference type="NCBI Taxonomy" id="317549"/>
    <lineage>
        <taxon>Eukaryota</taxon>
        <taxon>Metazoa</taxon>
        <taxon>Cnidaria</taxon>
        <taxon>Anthozoa</taxon>
        <taxon>Octocorallia</taxon>
        <taxon>Malacalcyonacea</taxon>
        <taxon>Plexauridae</taxon>
        <taxon>Paramuricea</taxon>
    </lineage>
</organism>
<comment type="caution">
    <text evidence="2">The sequence shown here is derived from an EMBL/GenBank/DDBJ whole genome shotgun (WGS) entry which is preliminary data.</text>
</comment>
<dbReference type="AlphaFoldDB" id="A0A6S7KKC8"/>
<name>A0A6S7KKC8_PARCT</name>
<evidence type="ECO:0000313" key="2">
    <source>
        <dbReference type="EMBL" id="CAB4045487.1"/>
    </source>
</evidence>
<gene>
    <name evidence="2" type="ORF">PACLA_8A005850</name>
</gene>
<evidence type="ECO:0000313" key="3">
    <source>
        <dbReference type="Proteomes" id="UP001152795"/>
    </source>
</evidence>
<feature type="region of interest" description="Disordered" evidence="1">
    <location>
        <begin position="1"/>
        <end position="43"/>
    </location>
</feature>
<proteinExistence type="predicted"/>
<feature type="compositionally biased region" description="Basic and acidic residues" evidence="1">
    <location>
        <begin position="9"/>
        <end position="18"/>
    </location>
</feature>
<sequence>MIESAFSQKRGEPGDRSHRGGGRGDGSKRDRSTSAYGRGGRPTAKRQYTLLAIQIQRRKADIAHFNNEQKSLRAMINNGNCLLGDLNERIKVADEELEILYSNSLQ</sequence>
<protein>
    <submittedName>
        <fullName evidence="2">Uncharacterized protein</fullName>
    </submittedName>
</protein>
<dbReference type="EMBL" id="CACRXK020039743">
    <property type="protein sequence ID" value="CAB4045487.1"/>
    <property type="molecule type" value="Genomic_DNA"/>
</dbReference>
<dbReference type="Proteomes" id="UP001152795">
    <property type="component" value="Unassembled WGS sequence"/>
</dbReference>
<accession>A0A6S7KKC8</accession>